<feature type="transmembrane region" description="Helical" evidence="8">
    <location>
        <begin position="157"/>
        <end position="179"/>
    </location>
</feature>
<name>A0A248TMR1_9BACI</name>
<evidence type="ECO:0000313" key="9">
    <source>
        <dbReference type="EMBL" id="ASV69514.1"/>
    </source>
</evidence>
<keyword evidence="7" id="KW-0862">Zinc</keyword>
<evidence type="ECO:0000313" key="10">
    <source>
        <dbReference type="Proteomes" id="UP000215137"/>
    </source>
</evidence>
<dbReference type="PANTHER" id="PTHR20855:SF3">
    <property type="entry name" value="LD03007P"/>
    <property type="match status" value="1"/>
</dbReference>
<dbReference type="Pfam" id="PF03006">
    <property type="entry name" value="HlyIII"/>
    <property type="match status" value="1"/>
</dbReference>
<evidence type="ECO:0000256" key="1">
    <source>
        <dbReference type="ARBA" id="ARBA00004651"/>
    </source>
</evidence>
<comment type="subcellular location">
    <subcellularLocation>
        <location evidence="1">Cell membrane</location>
        <topology evidence="1">Multi-pass membrane protein</topology>
    </subcellularLocation>
</comment>
<comment type="similarity">
    <text evidence="2">Belongs to the UPF0073 (Hly-III) family.</text>
</comment>
<gene>
    <name evidence="9" type="ORF">CKF48_20685</name>
</gene>
<dbReference type="OrthoDB" id="9813689at2"/>
<keyword evidence="5 8" id="KW-1133">Transmembrane helix</keyword>
<feature type="transmembrane region" description="Helical" evidence="8">
    <location>
        <begin position="105"/>
        <end position="125"/>
    </location>
</feature>
<evidence type="ECO:0000256" key="2">
    <source>
        <dbReference type="ARBA" id="ARBA00008488"/>
    </source>
</evidence>
<sequence>MMSFIREPINSLTHFVGAILSFIGLLALIIKASLHNGTNIAIFSVTFFGISMMLLYLASSTYHGVRAKHTVIAFLRKVDHSMIFVLIAGSYAPFCLIALDGVLGISLFAFVITTSILGVLFKMVWFSCPRWLSTFLYILLGWVIIIAFLPLSKALSTAGLVWLIQGGVFYTIGGVIYAVKPKFMEFKHMGFHEIFHIFILLGTLCHFISVYGYVL</sequence>
<dbReference type="Proteomes" id="UP000215137">
    <property type="component" value="Chromosome"/>
</dbReference>
<feature type="transmembrane region" description="Helical" evidence="8">
    <location>
        <begin position="80"/>
        <end position="99"/>
    </location>
</feature>
<dbReference type="KEGG" id="bko:CKF48_20685"/>
<dbReference type="EMBL" id="CP022983">
    <property type="protein sequence ID" value="ASV69514.1"/>
    <property type="molecule type" value="Genomic_DNA"/>
</dbReference>
<dbReference type="PANTHER" id="PTHR20855">
    <property type="entry name" value="ADIPOR/PROGESTIN RECEPTOR-RELATED"/>
    <property type="match status" value="1"/>
</dbReference>
<dbReference type="GO" id="GO:0005886">
    <property type="term" value="C:plasma membrane"/>
    <property type="evidence" value="ECO:0007669"/>
    <property type="project" value="UniProtKB-SubCell"/>
</dbReference>
<dbReference type="NCBIfam" id="TIGR01065">
    <property type="entry name" value="hlyIII"/>
    <property type="match status" value="1"/>
</dbReference>
<feature type="transmembrane region" description="Helical" evidence="8">
    <location>
        <begin position="191"/>
        <end position="214"/>
    </location>
</feature>
<keyword evidence="10" id="KW-1185">Reference proteome</keyword>
<accession>A0A248TMR1</accession>
<protein>
    <submittedName>
        <fullName evidence="9">Hemolysin</fullName>
    </submittedName>
</protein>
<proteinExistence type="inferred from homology"/>
<dbReference type="AlphaFoldDB" id="A0A248TMR1"/>
<evidence type="ECO:0000256" key="8">
    <source>
        <dbReference type="SAM" id="Phobius"/>
    </source>
</evidence>
<dbReference type="InterPro" id="IPR005744">
    <property type="entry name" value="Hy-lIII"/>
</dbReference>
<evidence type="ECO:0000256" key="4">
    <source>
        <dbReference type="ARBA" id="ARBA00022692"/>
    </source>
</evidence>
<keyword evidence="7" id="KW-0479">Metal-binding</keyword>
<dbReference type="GO" id="GO:0046872">
    <property type="term" value="F:metal ion binding"/>
    <property type="evidence" value="ECO:0007669"/>
    <property type="project" value="UniProtKB-KW"/>
</dbReference>
<keyword evidence="3" id="KW-1003">Cell membrane</keyword>
<dbReference type="GO" id="GO:0140911">
    <property type="term" value="F:pore-forming activity"/>
    <property type="evidence" value="ECO:0007669"/>
    <property type="project" value="InterPro"/>
</dbReference>
<reference evidence="9 10" key="1">
    <citation type="submission" date="2017-08" db="EMBL/GenBank/DDBJ databases">
        <title>Complete Genome Sequence of Bacillus kochii Oregon-R-modENCODE STRAIN BDGP4, isolated from Drosophila melanogaster gut.</title>
        <authorList>
            <person name="Wan K.H."/>
            <person name="Yu C."/>
            <person name="Park S."/>
            <person name="Hammonds A.S."/>
            <person name="Booth B.W."/>
            <person name="Celniker S.E."/>
        </authorList>
    </citation>
    <scope>NUCLEOTIDE SEQUENCE [LARGE SCALE GENOMIC DNA]</scope>
    <source>
        <strain evidence="9 10">BDGP4</strain>
    </source>
</reference>
<feature type="binding site" evidence="7">
    <location>
        <position position="192"/>
    </location>
    <ligand>
        <name>Zn(2+)</name>
        <dbReference type="ChEBI" id="CHEBI:29105"/>
    </ligand>
</feature>
<evidence type="ECO:0000256" key="6">
    <source>
        <dbReference type="ARBA" id="ARBA00023136"/>
    </source>
</evidence>
<evidence type="ECO:0000256" key="7">
    <source>
        <dbReference type="PIRSR" id="PIRSR604254-1"/>
    </source>
</evidence>
<evidence type="ECO:0000256" key="3">
    <source>
        <dbReference type="ARBA" id="ARBA00022475"/>
    </source>
</evidence>
<feature type="transmembrane region" description="Helical" evidence="8">
    <location>
        <begin position="12"/>
        <end position="34"/>
    </location>
</feature>
<keyword evidence="4 8" id="KW-0812">Transmembrane</keyword>
<feature type="binding site" evidence="7">
    <location>
        <position position="63"/>
    </location>
    <ligand>
        <name>Zn(2+)</name>
        <dbReference type="ChEBI" id="CHEBI:29105"/>
    </ligand>
</feature>
<feature type="binding site" evidence="7">
    <location>
        <position position="196"/>
    </location>
    <ligand>
        <name>Zn(2+)</name>
        <dbReference type="ChEBI" id="CHEBI:29105"/>
    </ligand>
</feature>
<dbReference type="InterPro" id="IPR004254">
    <property type="entry name" value="AdipoR/HlyIII-related"/>
</dbReference>
<feature type="transmembrane region" description="Helical" evidence="8">
    <location>
        <begin position="40"/>
        <end position="59"/>
    </location>
</feature>
<dbReference type="RefSeq" id="WP_095373078.1">
    <property type="nucleotide sequence ID" value="NZ_CANMJM010000003.1"/>
</dbReference>
<feature type="transmembrane region" description="Helical" evidence="8">
    <location>
        <begin position="132"/>
        <end position="151"/>
    </location>
</feature>
<keyword evidence="6 8" id="KW-0472">Membrane</keyword>
<organism evidence="9 10">
    <name type="scientific">Cytobacillus kochii</name>
    <dbReference type="NCBI Taxonomy" id="859143"/>
    <lineage>
        <taxon>Bacteria</taxon>
        <taxon>Bacillati</taxon>
        <taxon>Bacillota</taxon>
        <taxon>Bacilli</taxon>
        <taxon>Bacillales</taxon>
        <taxon>Bacillaceae</taxon>
        <taxon>Cytobacillus</taxon>
    </lineage>
</organism>
<evidence type="ECO:0000256" key="5">
    <source>
        <dbReference type="ARBA" id="ARBA00022989"/>
    </source>
</evidence>